<name>A0A2N9FN10_FAGSY</name>
<evidence type="ECO:0000313" key="1">
    <source>
        <dbReference type="EMBL" id="SPC88543.1"/>
    </source>
</evidence>
<gene>
    <name evidence="1" type="ORF">FSB_LOCUS16425</name>
</gene>
<sequence length="90" mass="9427">MVEGDWEHSGEQIVFSLLMNLKLAAGIAQGSNDELGGDNAGVGLDLGQAVSGSLSKPAGDLVWEQLRRVMCSSSAMLDLRAAKLNPDVTL</sequence>
<protein>
    <submittedName>
        <fullName evidence="1">Uncharacterized protein</fullName>
    </submittedName>
</protein>
<proteinExistence type="predicted"/>
<dbReference type="EMBL" id="OIVN01001001">
    <property type="protein sequence ID" value="SPC88543.1"/>
    <property type="molecule type" value="Genomic_DNA"/>
</dbReference>
<accession>A0A2N9FN10</accession>
<reference evidence="1" key="1">
    <citation type="submission" date="2018-02" db="EMBL/GenBank/DDBJ databases">
        <authorList>
            <person name="Cohen D.B."/>
            <person name="Kent A.D."/>
        </authorList>
    </citation>
    <scope>NUCLEOTIDE SEQUENCE</scope>
</reference>
<organism evidence="1">
    <name type="scientific">Fagus sylvatica</name>
    <name type="common">Beechnut</name>
    <dbReference type="NCBI Taxonomy" id="28930"/>
    <lineage>
        <taxon>Eukaryota</taxon>
        <taxon>Viridiplantae</taxon>
        <taxon>Streptophyta</taxon>
        <taxon>Embryophyta</taxon>
        <taxon>Tracheophyta</taxon>
        <taxon>Spermatophyta</taxon>
        <taxon>Magnoliopsida</taxon>
        <taxon>eudicotyledons</taxon>
        <taxon>Gunneridae</taxon>
        <taxon>Pentapetalae</taxon>
        <taxon>rosids</taxon>
        <taxon>fabids</taxon>
        <taxon>Fagales</taxon>
        <taxon>Fagaceae</taxon>
        <taxon>Fagus</taxon>
    </lineage>
</organism>
<dbReference type="AlphaFoldDB" id="A0A2N9FN10"/>